<accession>A0A1G9EMG2</accession>
<reference evidence="3" key="1">
    <citation type="submission" date="2016-10" db="EMBL/GenBank/DDBJ databases">
        <authorList>
            <person name="Varghese N."/>
            <person name="Submissions S."/>
        </authorList>
    </citation>
    <scope>NUCLEOTIDE SEQUENCE [LARGE SCALE GENOMIC DNA]</scope>
    <source>
        <strain evidence="3">DSM 16995</strain>
    </source>
</reference>
<dbReference type="SUPFAM" id="SSF52540">
    <property type="entry name" value="P-loop containing nucleoside triphosphate hydrolases"/>
    <property type="match status" value="1"/>
</dbReference>
<protein>
    <submittedName>
        <fullName evidence="2">CobQ/CobB/MinD/ParA nucleotide binding domain-containing protein</fullName>
    </submittedName>
</protein>
<proteinExistence type="predicted"/>
<organism evidence="2 3">
    <name type="scientific">Maridesulfovibrio ferrireducens</name>
    <dbReference type="NCBI Taxonomy" id="246191"/>
    <lineage>
        <taxon>Bacteria</taxon>
        <taxon>Pseudomonadati</taxon>
        <taxon>Thermodesulfobacteriota</taxon>
        <taxon>Desulfovibrionia</taxon>
        <taxon>Desulfovibrionales</taxon>
        <taxon>Desulfovibrionaceae</taxon>
        <taxon>Maridesulfovibrio</taxon>
    </lineage>
</organism>
<evidence type="ECO:0000313" key="3">
    <source>
        <dbReference type="Proteomes" id="UP000199053"/>
    </source>
</evidence>
<dbReference type="RefSeq" id="WP_092159231.1">
    <property type="nucleotide sequence ID" value="NZ_FNGA01000002.1"/>
</dbReference>
<dbReference type="OrthoDB" id="69313at2"/>
<dbReference type="Pfam" id="PF01656">
    <property type="entry name" value="CbiA"/>
    <property type="match status" value="1"/>
</dbReference>
<sequence>MATIHMILQGKGGVGKSLIASIIAQHLLEDEKEVFCVDTDPVNATFAGYKRFNVTALDIMKEDDIDPRSFDKLSEMMAELPDNSHMVIDNGAATFVPLASYLAENEVFDLLKGRGHSIYLHSVITGGQALPDTLSGLNSLLNAFQDIPIYVWLNGYFGQISNEGKSFEEFKIYQNNIQRFAALIKLPQKKKETFGKDLENLLSSRLSFQEAIQGETPLMMKQRLHMMWREIRAELQQCGV</sequence>
<evidence type="ECO:0000313" key="2">
    <source>
        <dbReference type="EMBL" id="SDK77205.1"/>
    </source>
</evidence>
<feature type="domain" description="CobQ/CobB/MinD/ParA nucleotide binding" evidence="1">
    <location>
        <begin position="6"/>
        <end position="81"/>
    </location>
</feature>
<dbReference type="AlphaFoldDB" id="A0A1G9EMG2"/>
<evidence type="ECO:0000259" key="1">
    <source>
        <dbReference type="Pfam" id="PF01656"/>
    </source>
</evidence>
<dbReference type="Gene3D" id="3.40.50.300">
    <property type="entry name" value="P-loop containing nucleotide triphosphate hydrolases"/>
    <property type="match status" value="1"/>
</dbReference>
<keyword evidence="3" id="KW-1185">Reference proteome</keyword>
<dbReference type="InterPro" id="IPR027417">
    <property type="entry name" value="P-loop_NTPase"/>
</dbReference>
<dbReference type="STRING" id="246191.SAMN05660337_1179"/>
<dbReference type="EMBL" id="FNGA01000002">
    <property type="protein sequence ID" value="SDK77205.1"/>
    <property type="molecule type" value="Genomic_DNA"/>
</dbReference>
<dbReference type="InterPro" id="IPR002586">
    <property type="entry name" value="CobQ/CobB/MinD/ParA_Nub-bd_dom"/>
</dbReference>
<gene>
    <name evidence="2" type="ORF">SAMN05660337_1179</name>
</gene>
<dbReference type="Proteomes" id="UP000199053">
    <property type="component" value="Unassembled WGS sequence"/>
</dbReference>
<name>A0A1G9EMG2_9BACT</name>